<dbReference type="AlphaFoldDB" id="A0A7C3HWE1"/>
<dbReference type="InterPro" id="IPR011006">
    <property type="entry name" value="CheY-like_superfamily"/>
</dbReference>
<evidence type="ECO:0000256" key="3">
    <source>
        <dbReference type="ARBA" id="ARBA00022553"/>
    </source>
</evidence>
<dbReference type="PANTHER" id="PTHR43395:SF1">
    <property type="entry name" value="CHEMOTAXIS PROTEIN CHEA"/>
    <property type="match status" value="1"/>
</dbReference>
<dbReference type="GO" id="GO:0000155">
    <property type="term" value="F:phosphorelay sensor kinase activity"/>
    <property type="evidence" value="ECO:0007669"/>
    <property type="project" value="InterPro"/>
</dbReference>
<feature type="compositionally biased region" description="Pro residues" evidence="9">
    <location>
        <begin position="299"/>
        <end position="314"/>
    </location>
</feature>
<dbReference type="GO" id="GO:0005524">
    <property type="term" value="F:ATP binding"/>
    <property type="evidence" value="ECO:0007669"/>
    <property type="project" value="UniProtKB-KW"/>
</dbReference>
<comment type="catalytic activity">
    <reaction evidence="1">
        <text>ATP + protein L-histidine = ADP + protein N-phospho-L-histidine.</text>
        <dbReference type="EC" id="2.7.13.3"/>
    </reaction>
</comment>
<comment type="caution">
    <text evidence="14">The sequence shown here is derived from an EMBL/GenBank/DDBJ whole genome shotgun (WGS) entry which is preliminary data.</text>
</comment>
<dbReference type="EMBL" id="DSWI01000036">
    <property type="protein sequence ID" value="HFG21899.1"/>
    <property type="molecule type" value="Genomic_DNA"/>
</dbReference>
<dbReference type="SUPFAM" id="SSF47226">
    <property type="entry name" value="Histidine-containing phosphotransfer domain, HPT domain"/>
    <property type="match status" value="2"/>
</dbReference>
<dbReference type="InterPro" id="IPR004105">
    <property type="entry name" value="CheA-like_dim"/>
</dbReference>
<dbReference type="Pfam" id="PF02895">
    <property type="entry name" value="H-kinase_dim"/>
    <property type="match status" value="1"/>
</dbReference>
<dbReference type="SMART" id="SM01231">
    <property type="entry name" value="H-kinase_dim"/>
    <property type="match status" value="1"/>
</dbReference>
<dbReference type="InterPro" id="IPR002545">
    <property type="entry name" value="CheW-lke_dom"/>
</dbReference>
<organism evidence="14">
    <name type="scientific">Meiothermus ruber</name>
    <dbReference type="NCBI Taxonomy" id="277"/>
    <lineage>
        <taxon>Bacteria</taxon>
        <taxon>Thermotogati</taxon>
        <taxon>Deinococcota</taxon>
        <taxon>Deinococci</taxon>
        <taxon>Thermales</taxon>
        <taxon>Thermaceae</taxon>
        <taxon>Meiothermus</taxon>
    </lineage>
</organism>
<feature type="domain" description="HPt" evidence="13">
    <location>
        <begin position="163"/>
        <end position="267"/>
    </location>
</feature>
<dbReference type="GO" id="GO:0005737">
    <property type="term" value="C:cytoplasm"/>
    <property type="evidence" value="ECO:0007669"/>
    <property type="project" value="InterPro"/>
</dbReference>
<dbReference type="EC" id="2.7.13.3" evidence="2"/>
<dbReference type="InterPro" id="IPR001789">
    <property type="entry name" value="Sig_transdc_resp-reg_receiver"/>
</dbReference>
<feature type="coiled-coil region" evidence="8">
    <location>
        <begin position="420"/>
        <end position="447"/>
    </location>
</feature>
<dbReference type="Pfam" id="PF00072">
    <property type="entry name" value="Response_reg"/>
    <property type="match status" value="1"/>
</dbReference>
<evidence type="ECO:0000256" key="4">
    <source>
        <dbReference type="ARBA" id="ARBA00022679"/>
    </source>
</evidence>
<dbReference type="InterPro" id="IPR037006">
    <property type="entry name" value="CheA-like_homodim_sf"/>
</dbReference>
<evidence type="ECO:0000256" key="7">
    <source>
        <dbReference type="PROSITE-ProRule" id="PRU00169"/>
    </source>
</evidence>
<feature type="domain" description="CheW-like" evidence="12">
    <location>
        <begin position="631"/>
        <end position="783"/>
    </location>
</feature>
<gene>
    <name evidence="14" type="ORF">ENS82_14520</name>
</gene>
<dbReference type="InterPro" id="IPR008207">
    <property type="entry name" value="Sig_transdc_His_kin_Hpt_dom"/>
</dbReference>
<feature type="domain" description="Histidine kinase" evidence="10">
    <location>
        <begin position="411"/>
        <end position="655"/>
    </location>
</feature>
<dbReference type="InterPro" id="IPR003594">
    <property type="entry name" value="HATPase_dom"/>
</dbReference>
<dbReference type="InterPro" id="IPR005467">
    <property type="entry name" value="His_kinase_dom"/>
</dbReference>
<dbReference type="SMART" id="SM00448">
    <property type="entry name" value="REC"/>
    <property type="match status" value="1"/>
</dbReference>
<dbReference type="FunFam" id="3.30.565.10:FF:000016">
    <property type="entry name" value="Chemotaxis protein CheA, putative"/>
    <property type="match status" value="1"/>
</dbReference>
<dbReference type="InterPro" id="IPR004358">
    <property type="entry name" value="Sig_transdc_His_kin-like_C"/>
</dbReference>
<evidence type="ECO:0000313" key="14">
    <source>
        <dbReference type="EMBL" id="HFG21899.1"/>
    </source>
</evidence>
<evidence type="ECO:0000256" key="9">
    <source>
        <dbReference type="SAM" id="MobiDB-lite"/>
    </source>
</evidence>
<feature type="modified residue" description="Phosphohistidine" evidence="6">
    <location>
        <position position="44"/>
    </location>
</feature>
<sequence>MSTAAAPDLLQSFLEEAWETVAVFEQAAEFLAIKRHEPLVVMAHRLKGSAGLYGFPQIANLGALAERILEAAPRYTEQQQVKVVEFIDQLTAVLITALENIAIHGQEGRVGLELGHLGAANLIQELTTLNPEAFAVDSLEPPEAAALEPPPSQVGVVEELQNFYRQNAEFWEFFAPETLENLELVANTLVSLQKGDEGGEHLRALFRAMHTVKGAAYSVGCKPIGALAHQLEDLMVAVREGQQTWSDPIAQLILEGSQVLGQMLMVAEGKDPLAAQTLHHRLFELQGRLAHLLDKEAPAPTPASPTPPAPPTPATPARSGQSASVRVSLERLDTLLNLAGETLVAHSRLELLARRFEEMDQLLEAARQRLERTTSDFEARYLNPRLALAKEAQTPQAQSTLGKTVQELFSELEFDRYDDLNILARSIQEMTSDLAEVQNALSDQIKAFRQETELFGKLTQDLRGEVGRARLVPIGRFYTRITRQVQQIAGEKQVHIQLQGEQVEVDSVLLDGLSEALLHLVSNAVIHGIESPAERLAAGKTPKGILTIRAQQQRSNLILEISDDGRGIDLEAIKQKAVEKGLRTQAQVEALRPEEAVELIFLPGLSTASVVSDVAGRGVGLDAVATIIRRLRGDLAVETRSGLGTTFRLRVPQNLAVSDILLLQSGGQTFALPRESLVTLLTAPSGQQEVIHEGSALPIKHLSELLGLPPAEQEEYTLAVVEGRGGTLVALAVERFIGLQQALVKPLAAPLSELPHLIGATVSATGQVVLVLSPSGLLSLSTPLPIQARIETPASRRLPVLLVDDSLSVRKIVAQMLRKAGHQVVTASDGQEALELLEQQPFQAVVTDLEMPRMSGFELLEEVRRRPGLAHLPIAVLTTRASAKHRDLAIELGANAYLTKPADEVELEQFLREI</sequence>
<dbReference type="SUPFAM" id="SSF50341">
    <property type="entry name" value="CheW-like"/>
    <property type="match status" value="1"/>
</dbReference>
<dbReference type="PROSITE" id="PS50894">
    <property type="entry name" value="HPT"/>
    <property type="match status" value="2"/>
</dbReference>
<keyword evidence="5" id="KW-0418">Kinase</keyword>
<dbReference type="Gene3D" id="1.10.287.560">
    <property type="entry name" value="Histidine kinase CheA-like, homodimeric domain"/>
    <property type="match status" value="1"/>
</dbReference>
<dbReference type="InterPro" id="IPR036641">
    <property type="entry name" value="HPT_dom_sf"/>
</dbReference>
<dbReference type="Pfam" id="PF01584">
    <property type="entry name" value="CheW"/>
    <property type="match status" value="1"/>
</dbReference>
<dbReference type="Gene3D" id="3.40.50.2300">
    <property type="match status" value="1"/>
</dbReference>
<dbReference type="GO" id="GO:0006935">
    <property type="term" value="P:chemotaxis"/>
    <property type="evidence" value="ECO:0007669"/>
    <property type="project" value="UniProtKB-KW"/>
</dbReference>
<dbReference type="Gene3D" id="2.30.30.40">
    <property type="entry name" value="SH3 Domains"/>
    <property type="match status" value="1"/>
</dbReference>
<dbReference type="PROSITE" id="PS50110">
    <property type="entry name" value="RESPONSE_REGULATORY"/>
    <property type="match status" value="1"/>
</dbReference>
<evidence type="ECO:0000256" key="8">
    <source>
        <dbReference type="SAM" id="Coils"/>
    </source>
</evidence>
<evidence type="ECO:0000259" key="13">
    <source>
        <dbReference type="PROSITE" id="PS50894"/>
    </source>
</evidence>
<feature type="domain" description="Response regulatory" evidence="11">
    <location>
        <begin position="799"/>
        <end position="914"/>
    </location>
</feature>
<evidence type="ECO:0000259" key="12">
    <source>
        <dbReference type="PROSITE" id="PS50851"/>
    </source>
</evidence>
<accession>A0A7C3HWE1</accession>
<keyword evidence="8" id="KW-0175">Coiled coil</keyword>
<evidence type="ECO:0000256" key="2">
    <source>
        <dbReference type="ARBA" id="ARBA00012438"/>
    </source>
</evidence>
<dbReference type="SUPFAM" id="SSF47384">
    <property type="entry name" value="Homodimeric domain of signal transducing histidine kinase"/>
    <property type="match status" value="1"/>
</dbReference>
<dbReference type="PROSITE" id="PS50851">
    <property type="entry name" value="CHEW"/>
    <property type="match status" value="1"/>
</dbReference>
<protein>
    <recommendedName>
        <fullName evidence="2">histidine kinase</fullName>
        <ecNumber evidence="2">2.7.13.3</ecNumber>
    </recommendedName>
</protein>
<evidence type="ECO:0000259" key="11">
    <source>
        <dbReference type="PROSITE" id="PS50110"/>
    </source>
</evidence>
<dbReference type="InterPro" id="IPR036061">
    <property type="entry name" value="CheW-like_dom_sf"/>
</dbReference>
<feature type="modified residue" description="4-aspartylphosphate" evidence="7">
    <location>
        <position position="848"/>
    </location>
</feature>
<feature type="coiled-coil region" evidence="8">
    <location>
        <begin position="349"/>
        <end position="376"/>
    </location>
</feature>
<feature type="domain" description="HPt" evidence="13">
    <location>
        <begin position="2"/>
        <end position="101"/>
    </location>
</feature>
<dbReference type="SUPFAM" id="SSF52172">
    <property type="entry name" value="CheY-like"/>
    <property type="match status" value="1"/>
</dbReference>
<dbReference type="Pfam" id="PF01627">
    <property type="entry name" value="Hpt"/>
    <property type="match status" value="2"/>
</dbReference>
<dbReference type="Pfam" id="PF02518">
    <property type="entry name" value="HATPase_c"/>
    <property type="match status" value="1"/>
</dbReference>
<dbReference type="PANTHER" id="PTHR43395">
    <property type="entry name" value="SENSOR HISTIDINE KINASE CHEA"/>
    <property type="match status" value="1"/>
</dbReference>
<dbReference type="SMART" id="SM00260">
    <property type="entry name" value="CheW"/>
    <property type="match status" value="1"/>
</dbReference>
<evidence type="ECO:0000256" key="5">
    <source>
        <dbReference type="ARBA" id="ARBA00022777"/>
    </source>
</evidence>
<feature type="region of interest" description="Disordered" evidence="9">
    <location>
        <begin position="296"/>
        <end position="323"/>
    </location>
</feature>
<dbReference type="Gene3D" id="3.30.565.10">
    <property type="entry name" value="Histidine kinase-like ATPase, C-terminal domain"/>
    <property type="match status" value="1"/>
</dbReference>
<dbReference type="SMART" id="SM00387">
    <property type="entry name" value="HATPase_c"/>
    <property type="match status" value="1"/>
</dbReference>
<dbReference type="InterPro" id="IPR036097">
    <property type="entry name" value="HisK_dim/P_sf"/>
</dbReference>
<dbReference type="CDD" id="cd17546">
    <property type="entry name" value="REC_hyHK_CKI1_RcsC-like"/>
    <property type="match status" value="1"/>
</dbReference>
<feature type="modified residue" description="Phosphohistidine" evidence="6">
    <location>
        <position position="210"/>
    </location>
</feature>
<dbReference type="PROSITE" id="PS50109">
    <property type="entry name" value="HIS_KIN"/>
    <property type="match status" value="1"/>
</dbReference>
<keyword evidence="3 7" id="KW-0597">Phosphoprotein</keyword>
<evidence type="ECO:0000259" key="10">
    <source>
        <dbReference type="PROSITE" id="PS50109"/>
    </source>
</evidence>
<dbReference type="CDD" id="cd00088">
    <property type="entry name" value="HPT"/>
    <property type="match status" value="2"/>
</dbReference>
<dbReference type="PRINTS" id="PR00344">
    <property type="entry name" value="BCTRLSENSOR"/>
</dbReference>
<name>A0A7C3HWE1_MEIRU</name>
<reference evidence="14" key="1">
    <citation type="journal article" date="2020" name="mSystems">
        <title>Genome- and Community-Level Interaction Insights into Carbon Utilization and Element Cycling Functions of Hydrothermarchaeota in Hydrothermal Sediment.</title>
        <authorList>
            <person name="Zhou Z."/>
            <person name="Liu Y."/>
            <person name="Xu W."/>
            <person name="Pan J."/>
            <person name="Luo Z.H."/>
            <person name="Li M."/>
        </authorList>
    </citation>
    <scope>NUCLEOTIDE SEQUENCE [LARGE SCALE GENOMIC DNA]</scope>
    <source>
        <strain evidence="14">SpSt-524</strain>
    </source>
</reference>
<evidence type="ECO:0000256" key="6">
    <source>
        <dbReference type="PROSITE-ProRule" id="PRU00110"/>
    </source>
</evidence>
<dbReference type="InterPro" id="IPR036890">
    <property type="entry name" value="HATPase_C_sf"/>
</dbReference>
<keyword evidence="4" id="KW-0808">Transferase</keyword>
<dbReference type="InterPro" id="IPR051315">
    <property type="entry name" value="Bact_Chemotaxis_CheA"/>
</dbReference>
<dbReference type="SUPFAM" id="SSF55874">
    <property type="entry name" value="ATPase domain of HSP90 chaperone/DNA topoisomerase II/histidine kinase"/>
    <property type="match status" value="1"/>
</dbReference>
<proteinExistence type="predicted"/>
<evidence type="ECO:0000256" key="1">
    <source>
        <dbReference type="ARBA" id="ARBA00000085"/>
    </source>
</evidence>
<dbReference type="Gene3D" id="1.20.120.160">
    <property type="entry name" value="HPT domain"/>
    <property type="match status" value="2"/>
</dbReference>
<dbReference type="SMART" id="SM00073">
    <property type="entry name" value="HPT"/>
    <property type="match status" value="2"/>
</dbReference>